<protein>
    <recommendedName>
        <fullName evidence="4">16S rRNA (cytosine(967)-C(5))-methyltransferase</fullName>
        <ecNumber evidence="4">2.1.1.176</ecNumber>
    </recommendedName>
    <alternativeName>
        <fullName evidence="11">16S rRNA m5C967 methyltransferase</fullName>
    </alternativeName>
    <alternativeName>
        <fullName evidence="12">rRNA (cytosine-C(5)-)-methyltransferase RsmB</fullName>
    </alternativeName>
</protein>
<dbReference type="Pfam" id="PF01029">
    <property type="entry name" value="NusB"/>
    <property type="match status" value="1"/>
</dbReference>
<keyword evidence="10 14" id="KW-0694">RNA-binding</keyword>
<evidence type="ECO:0000313" key="18">
    <source>
        <dbReference type="Proteomes" id="UP000282311"/>
    </source>
</evidence>
<dbReference type="InterPro" id="IPR049560">
    <property type="entry name" value="MeTrfase_RsmB-F_NOP2_cat"/>
</dbReference>
<evidence type="ECO:0000256" key="3">
    <source>
        <dbReference type="ARBA" id="ARBA00007494"/>
    </source>
</evidence>
<dbReference type="SUPFAM" id="SSF53335">
    <property type="entry name" value="S-adenosyl-L-methionine-dependent methyltransferases"/>
    <property type="match status" value="1"/>
</dbReference>
<feature type="binding site" evidence="14">
    <location>
        <position position="335"/>
    </location>
    <ligand>
        <name>S-adenosyl-L-methionine</name>
        <dbReference type="ChEBI" id="CHEBI:59789"/>
    </ligand>
</feature>
<feature type="binding site" evidence="14">
    <location>
        <position position="362"/>
    </location>
    <ligand>
        <name>S-adenosyl-L-methionine</name>
        <dbReference type="ChEBI" id="CHEBI:59789"/>
    </ligand>
</feature>
<keyword evidence="7 14" id="KW-0489">Methyltransferase</keyword>
<comment type="subcellular location">
    <subcellularLocation>
        <location evidence="2">Cytoplasm</location>
    </subcellularLocation>
</comment>
<sequence length="501" mass="54751">MKPNEQSPRKQTKPGTDQHTNGRPGGSKAGSQGAPAVSGRGRSPAAGSRARALSAREIALDVLTRVEMEQAYSNLLLNQMLLKHPLEKADTALATELVYGTIQRQNTLDYYLARFVAKGLAKLEPWVRNLLRIGLYQLLYLDRIPEHAAVNEAVSIAKRRGHAGISGMVNGVLRSAIRRKTELFVPESLDPVARIALEASHPEWLVADWVRRFGAETTERMCLANNEPPHTSVRVNGIKLSRDELIAELTQAGYNALPSAVSEAGIVVAGGGNMALTPWYTGGRLSVQDESSMLVAEMADPLPDMVVLDCCAAPGGKTAHMAERMRDRGRIVACDLHEHKRELIEAQARRLGLTCIETKTADARELPELLRGAGFDRILLDAPCSGLGVIRRKPDIKWVKRPEDLADIAKLQTELLSGAATLLKPGGLLVYSTCTLSEEENERVVERFLAEHAAFTVEPPPEEISKRLPTEAIGSSGMVTILPHLFGSDGFFIARLRKRPE</sequence>
<dbReference type="Pfam" id="PF22458">
    <property type="entry name" value="RsmF-B_ferredox"/>
    <property type="match status" value="1"/>
</dbReference>
<evidence type="ECO:0000256" key="5">
    <source>
        <dbReference type="ARBA" id="ARBA00022490"/>
    </source>
</evidence>
<dbReference type="InterPro" id="IPR048019">
    <property type="entry name" value="RsmB-like_N"/>
</dbReference>
<evidence type="ECO:0000256" key="13">
    <source>
        <dbReference type="ARBA" id="ARBA00047283"/>
    </source>
</evidence>
<dbReference type="InterPro" id="IPR023267">
    <property type="entry name" value="RCMT"/>
</dbReference>
<dbReference type="Gene3D" id="1.10.940.10">
    <property type="entry name" value="NusB-like"/>
    <property type="match status" value="1"/>
</dbReference>
<feature type="domain" description="SAM-dependent MTase RsmB/NOP-type" evidence="16">
    <location>
        <begin position="221"/>
        <end position="499"/>
    </location>
</feature>
<dbReference type="NCBIfam" id="TIGR00563">
    <property type="entry name" value="rsmB"/>
    <property type="match status" value="1"/>
</dbReference>
<gene>
    <name evidence="17" type="primary">rsmB</name>
    <name evidence="17" type="ORF">D7M11_01280</name>
</gene>
<dbReference type="GO" id="GO:0005737">
    <property type="term" value="C:cytoplasm"/>
    <property type="evidence" value="ECO:0007669"/>
    <property type="project" value="UniProtKB-SubCell"/>
</dbReference>
<dbReference type="EMBL" id="RBAH01000001">
    <property type="protein sequence ID" value="RKN86624.1"/>
    <property type="molecule type" value="Genomic_DNA"/>
</dbReference>
<name>A0A3B0CSY6_9BACL</name>
<evidence type="ECO:0000256" key="9">
    <source>
        <dbReference type="ARBA" id="ARBA00022691"/>
    </source>
</evidence>
<keyword evidence="6" id="KW-0698">rRNA processing</keyword>
<dbReference type="Gene3D" id="3.40.50.150">
    <property type="entry name" value="Vaccinia Virus protein VP39"/>
    <property type="match status" value="1"/>
</dbReference>
<dbReference type="PROSITE" id="PS01153">
    <property type="entry name" value="NOL1_NOP2_SUN"/>
    <property type="match status" value="1"/>
</dbReference>
<feature type="binding site" evidence="14">
    <location>
        <begin position="311"/>
        <end position="317"/>
    </location>
    <ligand>
        <name>S-adenosyl-L-methionine</name>
        <dbReference type="ChEBI" id="CHEBI:59789"/>
    </ligand>
</feature>
<evidence type="ECO:0000256" key="11">
    <source>
        <dbReference type="ARBA" id="ARBA00030399"/>
    </source>
</evidence>
<dbReference type="GO" id="GO:0008649">
    <property type="term" value="F:rRNA methyltransferase activity"/>
    <property type="evidence" value="ECO:0007669"/>
    <property type="project" value="InterPro"/>
</dbReference>
<dbReference type="NCBIfam" id="NF011494">
    <property type="entry name" value="PRK14902.1"/>
    <property type="match status" value="1"/>
</dbReference>
<evidence type="ECO:0000256" key="15">
    <source>
        <dbReference type="SAM" id="MobiDB-lite"/>
    </source>
</evidence>
<evidence type="ECO:0000256" key="8">
    <source>
        <dbReference type="ARBA" id="ARBA00022679"/>
    </source>
</evidence>
<dbReference type="InterPro" id="IPR035926">
    <property type="entry name" value="NusB-like_sf"/>
</dbReference>
<dbReference type="CDD" id="cd00620">
    <property type="entry name" value="Methyltransferase_Sun"/>
    <property type="match status" value="1"/>
</dbReference>
<dbReference type="FunFam" id="3.40.50.150:FF:000257">
    <property type="entry name" value="16S rRNA methyltransferase"/>
    <property type="match status" value="1"/>
</dbReference>
<keyword evidence="5" id="KW-0963">Cytoplasm</keyword>
<evidence type="ECO:0000256" key="2">
    <source>
        <dbReference type="ARBA" id="ARBA00004496"/>
    </source>
</evidence>
<dbReference type="GO" id="GO:0006355">
    <property type="term" value="P:regulation of DNA-templated transcription"/>
    <property type="evidence" value="ECO:0007669"/>
    <property type="project" value="InterPro"/>
</dbReference>
<dbReference type="InterPro" id="IPR029063">
    <property type="entry name" value="SAM-dependent_MTases_sf"/>
</dbReference>
<keyword evidence="8 14" id="KW-0808">Transferase</keyword>
<accession>A0A3B0CSY6</accession>
<dbReference type="PANTHER" id="PTHR22807:SF53">
    <property type="entry name" value="RIBOSOMAL RNA SMALL SUBUNIT METHYLTRANSFERASE B-RELATED"/>
    <property type="match status" value="1"/>
</dbReference>
<dbReference type="PRINTS" id="PR02008">
    <property type="entry name" value="RCMTFAMILY"/>
</dbReference>
<dbReference type="InterPro" id="IPR004573">
    <property type="entry name" value="rRNA_ssu_MeTfrase_B"/>
</dbReference>
<reference evidence="17 18" key="1">
    <citation type="journal article" date="2007" name="Int. J. Syst. Evol. Microbiol.">
        <title>Paenibacillus ginsengarvi sp. nov., isolated from soil from ginseng cultivation.</title>
        <authorList>
            <person name="Yoon M.H."/>
            <person name="Ten L.N."/>
            <person name="Im W.T."/>
        </authorList>
    </citation>
    <scope>NUCLEOTIDE SEQUENCE [LARGE SCALE GENOMIC DNA]</scope>
    <source>
        <strain evidence="17 18">KCTC 13059</strain>
    </source>
</reference>
<feature type="active site" description="Nucleophile" evidence="14">
    <location>
        <position position="434"/>
    </location>
</feature>
<evidence type="ECO:0000256" key="1">
    <source>
        <dbReference type="ARBA" id="ARBA00002724"/>
    </source>
</evidence>
<feature type="binding site" evidence="14">
    <location>
        <position position="381"/>
    </location>
    <ligand>
        <name>S-adenosyl-L-methionine</name>
        <dbReference type="ChEBI" id="CHEBI:59789"/>
    </ligand>
</feature>
<dbReference type="PANTHER" id="PTHR22807">
    <property type="entry name" value="NOP2 YEAST -RELATED NOL1/NOP2/FMU SUN DOMAIN-CONTAINING"/>
    <property type="match status" value="1"/>
</dbReference>
<dbReference type="InterPro" id="IPR006027">
    <property type="entry name" value="NusB_RsmB_TIM44"/>
</dbReference>
<evidence type="ECO:0000313" key="17">
    <source>
        <dbReference type="EMBL" id="RKN86624.1"/>
    </source>
</evidence>
<evidence type="ECO:0000256" key="7">
    <source>
        <dbReference type="ARBA" id="ARBA00022603"/>
    </source>
</evidence>
<evidence type="ECO:0000256" key="10">
    <source>
        <dbReference type="ARBA" id="ARBA00022884"/>
    </source>
</evidence>
<evidence type="ECO:0000256" key="4">
    <source>
        <dbReference type="ARBA" id="ARBA00012140"/>
    </source>
</evidence>
<keyword evidence="9 14" id="KW-0949">S-adenosyl-L-methionine</keyword>
<proteinExistence type="inferred from homology"/>
<dbReference type="AlphaFoldDB" id="A0A3B0CSY6"/>
<comment type="function">
    <text evidence="1">Specifically methylates the cytosine at position 967 (m5C967) of 16S rRNA.</text>
</comment>
<dbReference type="PROSITE" id="PS51686">
    <property type="entry name" value="SAM_MT_RSMB_NOP"/>
    <property type="match status" value="1"/>
</dbReference>
<dbReference type="InterPro" id="IPR054728">
    <property type="entry name" value="RsmB-like_ferredoxin"/>
</dbReference>
<dbReference type="GO" id="GO:0003723">
    <property type="term" value="F:RNA binding"/>
    <property type="evidence" value="ECO:0007669"/>
    <property type="project" value="UniProtKB-UniRule"/>
</dbReference>
<feature type="region of interest" description="Disordered" evidence="15">
    <location>
        <begin position="1"/>
        <end position="48"/>
    </location>
</feature>
<evidence type="ECO:0000256" key="14">
    <source>
        <dbReference type="PROSITE-ProRule" id="PRU01023"/>
    </source>
</evidence>
<comment type="caution">
    <text evidence="17">The sequence shown here is derived from an EMBL/GenBank/DDBJ whole genome shotgun (WGS) entry which is preliminary data.</text>
</comment>
<comment type="catalytic activity">
    <reaction evidence="13">
        <text>cytidine(967) in 16S rRNA + S-adenosyl-L-methionine = 5-methylcytidine(967) in 16S rRNA + S-adenosyl-L-homocysteine + H(+)</text>
        <dbReference type="Rhea" id="RHEA:42748"/>
        <dbReference type="Rhea" id="RHEA-COMP:10219"/>
        <dbReference type="Rhea" id="RHEA-COMP:10220"/>
        <dbReference type="ChEBI" id="CHEBI:15378"/>
        <dbReference type="ChEBI" id="CHEBI:57856"/>
        <dbReference type="ChEBI" id="CHEBI:59789"/>
        <dbReference type="ChEBI" id="CHEBI:74483"/>
        <dbReference type="ChEBI" id="CHEBI:82748"/>
        <dbReference type="EC" id="2.1.1.176"/>
    </reaction>
</comment>
<dbReference type="CDD" id="cd02440">
    <property type="entry name" value="AdoMet_MTases"/>
    <property type="match status" value="1"/>
</dbReference>
<evidence type="ECO:0000256" key="12">
    <source>
        <dbReference type="ARBA" id="ARBA00031088"/>
    </source>
</evidence>
<feature type="compositionally biased region" description="Low complexity" evidence="15">
    <location>
        <begin position="38"/>
        <end position="48"/>
    </location>
</feature>
<dbReference type="InterPro" id="IPR018314">
    <property type="entry name" value="RsmB/NOL1/NOP2-like_CS"/>
</dbReference>
<dbReference type="SUPFAM" id="SSF48013">
    <property type="entry name" value="NusB-like"/>
    <property type="match status" value="1"/>
</dbReference>
<evidence type="ECO:0000259" key="16">
    <source>
        <dbReference type="PROSITE" id="PS51686"/>
    </source>
</evidence>
<dbReference type="Proteomes" id="UP000282311">
    <property type="component" value="Unassembled WGS sequence"/>
</dbReference>
<dbReference type="Gene3D" id="3.30.70.1170">
    <property type="entry name" value="Sun protein, domain 3"/>
    <property type="match status" value="1"/>
</dbReference>
<dbReference type="Pfam" id="PF01189">
    <property type="entry name" value="Methyltr_RsmB-F"/>
    <property type="match status" value="1"/>
</dbReference>
<dbReference type="InterPro" id="IPR001678">
    <property type="entry name" value="MeTrfase_RsmB-F_NOP2_dom"/>
</dbReference>
<organism evidence="17 18">
    <name type="scientific">Paenibacillus ginsengarvi</name>
    <dbReference type="NCBI Taxonomy" id="400777"/>
    <lineage>
        <taxon>Bacteria</taxon>
        <taxon>Bacillati</taxon>
        <taxon>Bacillota</taxon>
        <taxon>Bacilli</taxon>
        <taxon>Bacillales</taxon>
        <taxon>Paenibacillaceae</taxon>
        <taxon>Paenibacillus</taxon>
    </lineage>
</organism>
<dbReference type="EC" id="2.1.1.176" evidence="4"/>
<dbReference type="OrthoDB" id="9810297at2"/>
<dbReference type="FunFam" id="1.10.940.10:FF:000006">
    <property type="entry name" value="16S rRNA (Cytosine(967)-C(5))-methyltransferase RsmB"/>
    <property type="match status" value="1"/>
</dbReference>
<keyword evidence="18" id="KW-1185">Reference proteome</keyword>
<evidence type="ECO:0000256" key="6">
    <source>
        <dbReference type="ARBA" id="ARBA00022552"/>
    </source>
</evidence>
<comment type="similarity">
    <text evidence="3 14">Belongs to the class I-like SAM-binding methyltransferase superfamily. RsmB/NOP family.</text>
</comment>